<evidence type="ECO:0000313" key="10">
    <source>
        <dbReference type="EMBL" id="VFQ87362.1"/>
    </source>
</evidence>
<keyword evidence="2" id="KW-0645">Protease</keyword>
<keyword evidence="4" id="KW-0378">Hydrolase</keyword>
<dbReference type="Gene3D" id="3.40.50.200">
    <property type="entry name" value="Peptidase S8/S53 domain"/>
    <property type="match status" value="2"/>
</dbReference>
<keyword evidence="3" id="KW-0732">Signal</keyword>
<dbReference type="InterPro" id="IPR023827">
    <property type="entry name" value="Peptidase_S8_Asp-AS"/>
</dbReference>
<feature type="active site" description="Charge relay system" evidence="6">
    <location>
        <position position="434"/>
    </location>
</feature>
<dbReference type="InterPro" id="IPR015500">
    <property type="entry name" value="Peptidase_S8_subtilisin-rel"/>
</dbReference>
<dbReference type="Gene3D" id="2.60.40.2310">
    <property type="match status" value="1"/>
</dbReference>
<evidence type="ECO:0000256" key="6">
    <source>
        <dbReference type="PIRSR" id="PIRSR615500-1"/>
    </source>
</evidence>
<dbReference type="Gene3D" id="3.50.30.30">
    <property type="match status" value="1"/>
</dbReference>
<evidence type="ECO:0000313" key="11">
    <source>
        <dbReference type="Proteomes" id="UP000595140"/>
    </source>
</evidence>
<evidence type="ECO:0000256" key="1">
    <source>
        <dbReference type="ARBA" id="ARBA00011073"/>
    </source>
</evidence>
<dbReference type="PRINTS" id="PR00723">
    <property type="entry name" value="SUBTILISIN"/>
</dbReference>
<dbReference type="GO" id="GO:0006508">
    <property type="term" value="P:proteolysis"/>
    <property type="evidence" value="ECO:0007669"/>
    <property type="project" value="UniProtKB-KW"/>
</dbReference>
<dbReference type="OrthoDB" id="1001851at2759"/>
<feature type="active site" description="Charge relay system" evidence="6">
    <location>
        <position position="76"/>
    </location>
</feature>
<accession>A0A484MF20</accession>
<dbReference type="PROSITE" id="PS00136">
    <property type="entry name" value="SUBTILASE_ASP"/>
    <property type="match status" value="1"/>
</dbReference>
<dbReference type="SUPFAM" id="SSF52743">
    <property type="entry name" value="Subtilisin-like"/>
    <property type="match status" value="1"/>
</dbReference>
<feature type="active site" description="Charge relay system" evidence="6">
    <location>
        <position position="145"/>
    </location>
</feature>
<evidence type="ECO:0000256" key="5">
    <source>
        <dbReference type="ARBA" id="ARBA00022825"/>
    </source>
</evidence>
<keyword evidence="11" id="KW-1185">Reference proteome</keyword>
<dbReference type="PANTHER" id="PTHR10795">
    <property type="entry name" value="PROPROTEIN CONVERTASE SUBTILISIN/KEXIN"/>
    <property type="match status" value="1"/>
</dbReference>
<sequence>MAQNPNETENPNETVNPNETEKVVSQSVYEDHEVVIVEQSMFRSQEFMNDKGALMSTEREDESSVDNFRPVIAIVDTGVNPNHECFKDNHIPPIHDDRWSGGTISVPYKRKILALRNYYADKPRTSAVEDACLHDVNFPEDLKGHGTACASIAAAASTGVELLERVFAPRTLIKGLRTFFDDPLNYGSYLAFKNNILVCKSAGNDGPWMLSLTGGLAPWTMVVGACGSGGHFITNVELGSSVTLEGFNAFLDKDWDYSELVHQTECYKEKLKIEPKEKGKKSREEAPEPKQEINYETVKGKILVWEHGKCPRKKILDAQARGILRVGVLKNEFSSHNLQESIVYVTMEDGKKIYDYIAQSRASKKKPTARLLRSIYKEKEDTNILCLKSSRGPNMLDEYICKPDICAPVENIFCATRWNEVNMNGGYRMLSGTSMSNAMVAGMISRIKSIKKDWGPGRIRSAIITTATPMNKSFLSMGCGSGRINPTRALDPGLVYDVSWDEFRRYLLGRPADMRFLAEIGENTNGEVIPSNALNLPSFSLAGKERTSEIFRRTLTNVGPKPICSYRAQLHLKIEGNDSSCLQMNVKPKKLNFKSIGDKKKFELFISSEDGLPPGVVAYGRLIWIEEESDDPHHVLSPIIMWHPGALCSDEEDSSSSSQSPMIQPSKDEMGPRPKRIAPDVQDPTMDGPIQTELELKWIDEKEDDAARGDFLKLWQSITGLGNISRFERSDAFHWQTTLHCQSALCIETCTNDSKEYINFPILIKLWT</sequence>
<dbReference type="EMBL" id="OOIL02003368">
    <property type="protein sequence ID" value="VFQ87362.1"/>
    <property type="molecule type" value="Genomic_DNA"/>
</dbReference>
<evidence type="ECO:0008006" key="12">
    <source>
        <dbReference type="Google" id="ProtNLM"/>
    </source>
</evidence>
<dbReference type="AlphaFoldDB" id="A0A484MF20"/>
<feature type="compositionally biased region" description="Low complexity" evidence="7">
    <location>
        <begin position="655"/>
        <end position="665"/>
    </location>
</feature>
<proteinExistence type="inferred from homology"/>
<comment type="similarity">
    <text evidence="1">Belongs to the peptidase S8 family.</text>
</comment>
<dbReference type="InterPro" id="IPR036852">
    <property type="entry name" value="Peptidase_S8/S53_dom_sf"/>
</dbReference>
<evidence type="ECO:0000256" key="4">
    <source>
        <dbReference type="ARBA" id="ARBA00022801"/>
    </source>
</evidence>
<evidence type="ECO:0000256" key="7">
    <source>
        <dbReference type="SAM" id="MobiDB-lite"/>
    </source>
</evidence>
<dbReference type="Proteomes" id="UP000595140">
    <property type="component" value="Unassembled WGS sequence"/>
</dbReference>
<dbReference type="InterPro" id="IPR045051">
    <property type="entry name" value="SBT"/>
</dbReference>
<evidence type="ECO:0000259" key="8">
    <source>
        <dbReference type="Pfam" id="PF00082"/>
    </source>
</evidence>
<gene>
    <name evidence="10" type="ORF">CCAM_LOCUS29138</name>
</gene>
<dbReference type="InterPro" id="IPR000209">
    <property type="entry name" value="Peptidase_S8/S53_dom"/>
</dbReference>
<dbReference type="Pfam" id="PF00082">
    <property type="entry name" value="Peptidase_S8"/>
    <property type="match status" value="1"/>
</dbReference>
<organism evidence="10 11">
    <name type="scientific">Cuscuta campestris</name>
    <dbReference type="NCBI Taxonomy" id="132261"/>
    <lineage>
        <taxon>Eukaryota</taxon>
        <taxon>Viridiplantae</taxon>
        <taxon>Streptophyta</taxon>
        <taxon>Embryophyta</taxon>
        <taxon>Tracheophyta</taxon>
        <taxon>Spermatophyta</taxon>
        <taxon>Magnoliopsida</taxon>
        <taxon>eudicotyledons</taxon>
        <taxon>Gunneridae</taxon>
        <taxon>Pentapetalae</taxon>
        <taxon>asterids</taxon>
        <taxon>lamiids</taxon>
        <taxon>Solanales</taxon>
        <taxon>Convolvulaceae</taxon>
        <taxon>Cuscuteae</taxon>
        <taxon>Cuscuta</taxon>
        <taxon>Cuscuta subgen. Grammica</taxon>
        <taxon>Cuscuta sect. Cleistogrammica</taxon>
    </lineage>
</organism>
<keyword evidence="5" id="KW-0720">Serine protease</keyword>
<evidence type="ECO:0000256" key="2">
    <source>
        <dbReference type="ARBA" id="ARBA00022670"/>
    </source>
</evidence>
<feature type="region of interest" description="Disordered" evidence="7">
    <location>
        <begin position="648"/>
        <end position="686"/>
    </location>
</feature>
<dbReference type="GO" id="GO:0004252">
    <property type="term" value="F:serine-type endopeptidase activity"/>
    <property type="evidence" value="ECO:0007669"/>
    <property type="project" value="InterPro"/>
</dbReference>
<name>A0A484MF20_9ASTE</name>
<evidence type="ECO:0000256" key="3">
    <source>
        <dbReference type="ARBA" id="ARBA00022729"/>
    </source>
</evidence>
<reference evidence="10 11" key="1">
    <citation type="submission" date="2018-04" db="EMBL/GenBank/DDBJ databases">
        <authorList>
            <person name="Vogel A."/>
        </authorList>
    </citation>
    <scope>NUCLEOTIDE SEQUENCE [LARGE SCALE GENOMIC DNA]</scope>
</reference>
<feature type="domain" description="Peptidase S8/S53" evidence="8">
    <location>
        <begin position="71"/>
        <end position="480"/>
    </location>
</feature>
<dbReference type="Pfam" id="PF17766">
    <property type="entry name" value="fn3_6"/>
    <property type="match status" value="1"/>
</dbReference>
<protein>
    <recommendedName>
        <fullName evidence="12">Peptidase S8/S53 domain-containing protein</fullName>
    </recommendedName>
</protein>
<feature type="domain" description="Subtilisin-like protease fibronectin type-III" evidence="9">
    <location>
        <begin position="534"/>
        <end position="640"/>
    </location>
</feature>
<dbReference type="InterPro" id="IPR041469">
    <property type="entry name" value="Subtilisin-like_FN3"/>
</dbReference>
<evidence type="ECO:0000259" key="9">
    <source>
        <dbReference type="Pfam" id="PF17766"/>
    </source>
</evidence>